<dbReference type="InterPro" id="IPR037232">
    <property type="entry name" value="NADH_quin_OxRdtase_su_C/D-like"/>
</dbReference>
<evidence type="ECO:0000313" key="3">
    <source>
        <dbReference type="EMBL" id="KAL2327955.1"/>
    </source>
</evidence>
<keyword evidence="4" id="KW-1185">Reference proteome</keyword>
<gene>
    <name evidence="3" type="ORF">Fmac_021382</name>
</gene>
<dbReference type="PANTHER" id="PTHR10884">
    <property type="entry name" value="NADH DEHYDROGENASE UBIQUINONE IRON-SULFUR PROTEIN 3"/>
    <property type="match status" value="1"/>
</dbReference>
<comment type="caution">
    <text evidence="3">The sequence shown here is derived from an EMBL/GenBank/DDBJ whole genome shotgun (WGS) entry which is preliminary data.</text>
</comment>
<dbReference type="EMBL" id="JBGMDY010000007">
    <property type="protein sequence ID" value="KAL2327955.1"/>
    <property type="molecule type" value="Genomic_DNA"/>
</dbReference>
<reference evidence="3 4" key="1">
    <citation type="submission" date="2024-08" db="EMBL/GenBank/DDBJ databases">
        <title>Insights into the chromosomal genome structure of Flemingia macrophylla.</title>
        <authorList>
            <person name="Ding Y."/>
            <person name="Zhao Y."/>
            <person name="Bi W."/>
            <person name="Wu M."/>
            <person name="Zhao G."/>
            <person name="Gong Y."/>
            <person name="Li W."/>
            <person name="Zhang P."/>
        </authorList>
    </citation>
    <scope>NUCLEOTIDE SEQUENCE [LARGE SCALE GENOMIC DNA]</scope>
    <source>
        <strain evidence="3">DYQJB</strain>
        <tissue evidence="3">Leaf</tissue>
    </source>
</reference>
<accession>A0ABD1LWR3</accession>
<evidence type="ECO:0000256" key="1">
    <source>
        <dbReference type="ARBA" id="ARBA00007569"/>
    </source>
</evidence>
<dbReference type="Pfam" id="PF00329">
    <property type="entry name" value="Complex1_30kDa"/>
    <property type="match status" value="1"/>
</dbReference>
<sequence>MGSESADFQENESFDMLRISYDNHPCMRLILLPKSWIEWPFHKYYIAPNFYEN</sequence>
<dbReference type="InterPro" id="IPR001268">
    <property type="entry name" value="NADH_UbQ_OxRdtase_30kDa_su"/>
</dbReference>
<protein>
    <recommendedName>
        <fullName evidence="2">NADH:ubiquinone oxidoreductase 30kDa subunit domain-containing protein</fullName>
    </recommendedName>
</protein>
<dbReference type="SUPFAM" id="SSF143243">
    <property type="entry name" value="Nqo5-like"/>
    <property type="match status" value="1"/>
</dbReference>
<organism evidence="3 4">
    <name type="scientific">Flemingia macrophylla</name>
    <dbReference type="NCBI Taxonomy" id="520843"/>
    <lineage>
        <taxon>Eukaryota</taxon>
        <taxon>Viridiplantae</taxon>
        <taxon>Streptophyta</taxon>
        <taxon>Embryophyta</taxon>
        <taxon>Tracheophyta</taxon>
        <taxon>Spermatophyta</taxon>
        <taxon>Magnoliopsida</taxon>
        <taxon>eudicotyledons</taxon>
        <taxon>Gunneridae</taxon>
        <taxon>Pentapetalae</taxon>
        <taxon>rosids</taxon>
        <taxon>fabids</taxon>
        <taxon>Fabales</taxon>
        <taxon>Fabaceae</taxon>
        <taxon>Papilionoideae</taxon>
        <taxon>50 kb inversion clade</taxon>
        <taxon>NPAAA clade</taxon>
        <taxon>indigoferoid/millettioid clade</taxon>
        <taxon>Phaseoleae</taxon>
        <taxon>Flemingia</taxon>
    </lineage>
</organism>
<dbReference type="Proteomes" id="UP001603857">
    <property type="component" value="Unassembled WGS sequence"/>
</dbReference>
<comment type="similarity">
    <text evidence="1">Belongs to the complex I 30 kDa subunit family.</text>
</comment>
<name>A0ABD1LWR3_9FABA</name>
<dbReference type="AlphaFoldDB" id="A0ABD1LWR3"/>
<evidence type="ECO:0000313" key="4">
    <source>
        <dbReference type="Proteomes" id="UP001603857"/>
    </source>
</evidence>
<feature type="domain" description="NADH:ubiquinone oxidoreductase 30kDa subunit" evidence="2">
    <location>
        <begin position="4"/>
        <end position="47"/>
    </location>
</feature>
<dbReference type="PANTHER" id="PTHR10884:SF14">
    <property type="entry name" value="NADH DEHYDROGENASE [UBIQUINONE] IRON-SULFUR PROTEIN 3, MITOCHONDRIAL"/>
    <property type="match status" value="1"/>
</dbReference>
<proteinExistence type="inferred from homology"/>
<evidence type="ECO:0000259" key="2">
    <source>
        <dbReference type="Pfam" id="PF00329"/>
    </source>
</evidence>